<keyword evidence="1" id="KW-0808">Transferase</keyword>
<comment type="caution">
    <text evidence="3">The sequence shown here is derived from an EMBL/GenBank/DDBJ whole genome shotgun (WGS) entry which is preliminary data.</text>
</comment>
<evidence type="ECO:0000313" key="2">
    <source>
        <dbReference type="EMBL" id="RMO49668.1"/>
    </source>
</evidence>
<evidence type="ECO:0000313" key="3">
    <source>
        <dbReference type="EMBL" id="RMQ13195.1"/>
    </source>
</evidence>
<dbReference type="Proteomes" id="UP000280599">
    <property type="component" value="Unassembled WGS sequence"/>
</dbReference>
<name>A0A3M4H1N2_PSESG</name>
<dbReference type="AlphaFoldDB" id="A0A3M4H1N2"/>
<dbReference type="EMBL" id="RBPT01000113">
    <property type="protein sequence ID" value="RMO49668.1"/>
    <property type="molecule type" value="Genomic_DNA"/>
</dbReference>
<proteinExistence type="predicted"/>
<gene>
    <name evidence="3" type="ORF">ALQ11_103168</name>
    <name evidence="2" type="ORF">ALQ41_103239</name>
</gene>
<protein>
    <submittedName>
        <fullName evidence="3">Silent information regulator protein Sir2</fullName>
    </submittedName>
</protein>
<evidence type="ECO:0000256" key="1">
    <source>
        <dbReference type="ARBA" id="ARBA00022679"/>
    </source>
</evidence>
<dbReference type="InterPro" id="IPR026591">
    <property type="entry name" value="Sirtuin_cat_small_dom_sf"/>
</dbReference>
<dbReference type="Gene3D" id="3.30.1600.10">
    <property type="entry name" value="SIR2/SIRT2 'Small Domain"/>
    <property type="match status" value="1"/>
</dbReference>
<accession>A0A3M4H1N2</accession>
<reference evidence="4 5" key="1">
    <citation type="submission" date="2018-08" db="EMBL/GenBank/DDBJ databases">
        <title>Recombination of ecologically and evolutionarily significant loci maintains genetic cohesion in the Pseudomonas syringae species complex.</title>
        <authorList>
            <person name="Dillon M."/>
            <person name="Thakur S."/>
            <person name="Almeida R.N.D."/>
            <person name="Weir B.S."/>
            <person name="Guttman D.S."/>
        </authorList>
    </citation>
    <scope>NUCLEOTIDE SEQUENCE [LARGE SCALE GENOMIC DNA]</scope>
    <source>
        <strain evidence="3 4">ICMP 4182</strain>
        <strain evidence="2 5">ICMP 867</strain>
    </source>
</reference>
<dbReference type="Proteomes" id="UP000272471">
    <property type="component" value="Unassembled WGS sequence"/>
</dbReference>
<organism evidence="3 4">
    <name type="scientific">Pseudomonas savastanoi pv. glycinea</name>
    <name type="common">Pseudomonas syringae pv. glycinea</name>
    <dbReference type="NCBI Taxonomy" id="318"/>
    <lineage>
        <taxon>Bacteria</taxon>
        <taxon>Pseudomonadati</taxon>
        <taxon>Pseudomonadota</taxon>
        <taxon>Gammaproteobacteria</taxon>
        <taxon>Pseudomonadales</taxon>
        <taxon>Pseudomonadaceae</taxon>
        <taxon>Pseudomonas</taxon>
    </lineage>
</organism>
<dbReference type="EMBL" id="RBQX01000219">
    <property type="protein sequence ID" value="RMQ13195.1"/>
    <property type="molecule type" value="Genomic_DNA"/>
</dbReference>
<dbReference type="GO" id="GO:0016740">
    <property type="term" value="F:transferase activity"/>
    <property type="evidence" value="ECO:0007669"/>
    <property type="project" value="UniProtKB-KW"/>
</dbReference>
<evidence type="ECO:0000313" key="5">
    <source>
        <dbReference type="Proteomes" id="UP000280599"/>
    </source>
</evidence>
<evidence type="ECO:0000313" key="4">
    <source>
        <dbReference type="Proteomes" id="UP000272471"/>
    </source>
</evidence>
<sequence length="125" mass="14431">MFRPLNIANGASLQLLHRTQLSLPYLRRSRYPELKMNNLDRAIEALTAVRKVAFYLCRHLCRKWNSNICDKLNGLWEKHDPDMLETAQAFRHNPQLVWGVVYGGLPKLAKPNQTPHTALEIQSVV</sequence>